<dbReference type="EMBL" id="JBICBT010000901">
    <property type="protein sequence ID" value="KAL3094252.1"/>
    <property type="molecule type" value="Genomic_DNA"/>
</dbReference>
<sequence>MTGLIRDRSRYFSSLPPRVESPFSGVEPLSSVTRHHHGSQIHYHRKLIRQTLERHVAGTRPCDQLSCSESTLDARRALGFVANKCAPLWGDWSFAETTPFSAIVRMGGEGNRASGNDTALARHPSFPDLGRTISPLDTAPRAVHRHSHEHSGFPGLVNHGNTPLARIPTPPPTLGHIYTSQLTRQISLTHRRAACFIHFDSCQSLEKLRPRQRWHPSSSHHRSMPSTSASKHLNPDGRAPHSEIASFFQPQYRKNGPPTTPHPRQPTNPKHIRLGTLYKLKN</sequence>
<dbReference type="AlphaFoldDB" id="A0ABD2K909"/>
<protein>
    <submittedName>
        <fullName evidence="7">Uncharacterized protein</fullName>
    </submittedName>
</protein>
<dbReference type="Proteomes" id="UP001620626">
    <property type="component" value="Unassembled WGS sequence"/>
</dbReference>
<feature type="region of interest" description="Disordered" evidence="1">
    <location>
        <begin position="209"/>
        <end position="282"/>
    </location>
</feature>
<dbReference type="EMBL" id="JBICBT010000809">
    <property type="protein sequence ID" value="KAL3099410.1"/>
    <property type="molecule type" value="Genomic_DNA"/>
</dbReference>
<evidence type="ECO:0000313" key="6">
    <source>
        <dbReference type="EMBL" id="KAL3099401.1"/>
    </source>
</evidence>
<evidence type="ECO:0000313" key="5">
    <source>
        <dbReference type="EMBL" id="KAL3099399.1"/>
    </source>
</evidence>
<accession>A0ABD2K909</accession>
<name>A0ABD2K909_9BILA</name>
<evidence type="ECO:0000256" key="1">
    <source>
        <dbReference type="SAM" id="MobiDB-lite"/>
    </source>
</evidence>
<evidence type="ECO:0000313" key="2">
    <source>
        <dbReference type="EMBL" id="KAL3094252.1"/>
    </source>
</evidence>
<dbReference type="EMBL" id="JBICBT010000809">
    <property type="protein sequence ID" value="KAL3099397.1"/>
    <property type="molecule type" value="Genomic_DNA"/>
</dbReference>
<dbReference type="EMBL" id="JBICBT010000809">
    <property type="protein sequence ID" value="KAL3099401.1"/>
    <property type="molecule type" value="Genomic_DNA"/>
</dbReference>
<evidence type="ECO:0000313" key="4">
    <source>
        <dbReference type="EMBL" id="KAL3099397.1"/>
    </source>
</evidence>
<evidence type="ECO:0000313" key="8">
    <source>
        <dbReference type="EMBL" id="KAL3099408.1"/>
    </source>
</evidence>
<proteinExistence type="predicted"/>
<comment type="caution">
    <text evidence="7">The sequence shown here is derived from an EMBL/GenBank/DDBJ whole genome shotgun (WGS) entry which is preliminary data.</text>
</comment>
<evidence type="ECO:0000313" key="3">
    <source>
        <dbReference type="EMBL" id="KAL3095796.1"/>
    </source>
</evidence>
<feature type="region of interest" description="Disordered" evidence="1">
    <location>
        <begin position="147"/>
        <end position="170"/>
    </location>
</feature>
<dbReference type="EMBL" id="JBICBT010000872">
    <property type="protein sequence ID" value="KAL3095796.1"/>
    <property type="molecule type" value="Genomic_DNA"/>
</dbReference>
<reference evidence="7 10" key="1">
    <citation type="submission" date="2024-10" db="EMBL/GenBank/DDBJ databases">
        <authorList>
            <person name="Kim D."/>
        </authorList>
    </citation>
    <scope>NUCLEOTIDE SEQUENCE [LARGE SCALE GENOMIC DNA]</scope>
    <source>
        <strain evidence="7">BH-2024</strain>
    </source>
</reference>
<evidence type="ECO:0000313" key="9">
    <source>
        <dbReference type="EMBL" id="KAL3099410.1"/>
    </source>
</evidence>
<keyword evidence="10" id="KW-1185">Reference proteome</keyword>
<dbReference type="EMBL" id="JBICBT010000809">
    <property type="protein sequence ID" value="KAL3099405.1"/>
    <property type="molecule type" value="Genomic_DNA"/>
</dbReference>
<gene>
    <name evidence="4" type="ORF">niasHT_022140</name>
    <name evidence="5" type="ORF">niasHT_022142</name>
    <name evidence="6" type="ORF">niasHT_022144</name>
    <name evidence="7" type="ORF">niasHT_022148</name>
    <name evidence="8" type="ORF">niasHT_022151</name>
    <name evidence="9" type="ORF">niasHT_022153</name>
    <name evidence="2" type="ORF">niasHT_023685</name>
    <name evidence="3" type="ORF">niasHT_024092</name>
</gene>
<dbReference type="EMBL" id="JBICBT010000809">
    <property type="protein sequence ID" value="KAL3099408.1"/>
    <property type="molecule type" value="Genomic_DNA"/>
</dbReference>
<evidence type="ECO:0000313" key="10">
    <source>
        <dbReference type="Proteomes" id="UP001620626"/>
    </source>
</evidence>
<feature type="compositionally biased region" description="Basic residues" evidence="1">
    <location>
        <begin position="210"/>
        <end position="223"/>
    </location>
</feature>
<organism evidence="7 10">
    <name type="scientific">Heterodera trifolii</name>
    <dbReference type="NCBI Taxonomy" id="157864"/>
    <lineage>
        <taxon>Eukaryota</taxon>
        <taxon>Metazoa</taxon>
        <taxon>Ecdysozoa</taxon>
        <taxon>Nematoda</taxon>
        <taxon>Chromadorea</taxon>
        <taxon>Rhabditida</taxon>
        <taxon>Tylenchina</taxon>
        <taxon>Tylenchomorpha</taxon>
        <taxon>Tylenchoidea</taxon>
        <taxon>Heteroderidae</taxon>
        <taxon>Heteroderinae</taxon>
        <taxon>Heterodera</taxon>
    </lineage>
</organism>
<evidence type="ECO:0000313" key="7">
    <source>
        <dbReference type="EMBL" id="KAL3099405.1"/>
    </source>
</evidence>
<dbReference type="EMBL" id="JBICBT010000809">
    <property type="protein sequence ID" value="KAL3099399.1"/>
    <property type="molecule type" value="Genomic_DNA"/>
</dbReference>